<evidence type="ECO:0000256" key="1">
    <source>
        <dbReference type="SAM" id="MobiDB-lite"/>
    </source>
</evidence>
<dbReference type="EMBL" id="ML995886">
    <property type="protein sequence ID" value="KAF2765685.1"/>
    <property type="molecule type" value="Genomic_DNA"/>
</dbReference>
<proteinExistence type="predicted"/>
<organism evidence="2 3">
    <name type="scientific">Teratosphaeria nubilosa</name>
    <dbReference type="NCBI Taxonomy" id="161662"/>
    <lineage>
        <taxon>Eukaryota</taxon>
        <taxon>Fungi</taxon>
        <taxon>Dikarya</taxon>
        <taxon>Ascomycota</taxon>
        <taxon>Pezizomycotina</taxon>
        <taxon>Dothideomycetes</taxon>
        <taxon>Dothideomycetidae</taxon>
        <taxon>Mycosphaerellales</taxon>
        <taxon>Teratosphaeriaceae</taxon>
        <taxon>Teratosphaeria</taxon>
    </lineage>
</organism>
<reference evidence="2" key="1">
    <citation type="journal article" date="2020" name="Stud. Mycol.">
        <title>101 Dothideomycetes genomes: a test case for predicting lifestyles and emergence of pathogens.</title>
        <authorList>
            <person name="Haridas S."/>
            <person name="Albert R."/>
            <person name="Binder M."/>
            <person name="Bloem J."/>
            <person name="Labutti K."/>
            <person name="Salamov A."/>
            <person name="Andreopoulos B."/>
            <person name="Baker S."/>
            <person name="Barry K."/>
            <person name="Bills G."/>
            <person name="Bluhm B."/>
            <person name="Cannon C."/>
            <person name="Castanera R."/>
            <person name="Culley D."/>
            <person name="Daum C."/>
            <person name="Ezra D."/>
            <person name="Gonzalez J."/>
            <person name="Henrissat B."/>
            <person name="Kuo A."/>
            <person name="Liang C."/>
            <person name="Lipzen A."/>
            <person name="Lutzoni F."/>
            <person name="Magnuson J."/>
            <person name="Mondo S."/>
            <person name="Nolan M."/>
            <person name="Ohm R."/>
            <person name="Pangilinan J."/>
            <person name="Park H.-J."/>
            <person name="Ramirez L."/>
            <person name="Alfaro M."/>
            <person name="Sun H."/>
            <person name="Tritt A."/>
            <person name="Yoshinaga Y."/>
            <person name="Zwiers L.-H."/>
            <person name="Turgeon B."/>
            <person name="Goodwin S."/>
            <person name="Spatafora J."/>
            <person name="Crous P."/>
            <person name="Grigoriev I."/>
        </authorList>
    </citation>
    <scope>NUCLEOTIDE SEQUENCE</scope>
    <source>
        <strain evidence="2">CBS 116005</strain>
    </source>
</reference>
<keyword evidence="3" id="KW-1185">Reference proteome</keyword>
<evidence type="ECO:0000313" key="2">
    <source>
        <dbReference type="EMBL" id="KAF2765685.1"/>
    </source>
</evidence>
<gene>
    <name evidence="2" type="ORF">EJ03DRAFT_199787</name>
</gene>
<dbReference type="OrthoDB" id="3920481at2759"/>
<evidence type="ECO:0000313" key="3">
    <source>
        <dbReference type="Proteomes" id="UP000799436"/>
    </source>
</evidence>
<protein>
    <submittedName>
        <fullName evidence="2">Uncharacterized protein</fullName>
    </submittedName>
</protein>
<sequence length="164" mass="18027">MLPLNPTDYQACYFTITPPTHHHWSTETPCCSPAYQDQTPADPTNPLLASRELQQLDTPPTPAMVAAANLMQLQTSAAHGPPTRPRPVPQQNVLHVTSDDSLPSDSSPSSYQSGMMSPPEMARCSRCHRTTSVDVKTGKSNMVQYGLNLWYCNRCATMVGLINR</sequence>
<feature type="region of interest" description="Disordered" evidence="1">
    <location>
        <begin position="96"/>
        <end position="121"/>
    </location>
</feature>
<accession>A0A6G1KYI2</accession>
<feature type="compositionally biased region" description="Low complexity" evidence="1">
    <location>
        <begin position="99"/>
        <end position="119"/>
    </location>
</feature>
<name>A0A6G1KYI2_9PEZI</name>
<dbReference type="Proteomes" id="UP000799436">
    <property type="component" value="Unassembled WGS sequence"/>
</dbReference>
<dbReference type="AlphaFoldDB" id="A0A6G1KYI2"/>